<dbReference type="OrthoDB" id="417450at2759"/>
<dbReference type="HOGENOM" id="CLU_1166428_0_0_1"/>
<evidence type="ECO:0000313" key="3">
    <source>
        <dbReference type="JaponicusDB" id="SJAG_01737"/>
    </source>
</evidence>
<dbReference type="Proteomes" id="UP000001744">
    <property type="component" value="Unassembled WGS sequence"/>
</dbReference>
<dbReference type="STRING" id="402676.B6JYR9"/>
<dbReference type="Pfam" id="PF02179">
    <property type="entry name" value="BAG"/>
    <property type="match status" value="1"/>
</dbReference>
<accession>B6JYR9</accession>
<dbReference type="AlphaFoldDB" id="B6JYR9"/>
<gene>
    <name evidence="3" type="primary">bag102</name>
    <name evidence="2" type="ORF">SJAG_01737</name>
</gene>
<name>B6JYR9_SCHJY</name>
<dbReference type="JaponicusDB" id="SJAG_01737">
    <property type="gene designation" value="bag102"/>
</dbReference>
<dbReference type="EMBL" id="KE651168">
    <property type="protein sequence ID" value="EEB06687.1"/>
    <property type="molecule type" value="Genomic_DNA"/>
</dbReference>
<dbReference type="InterPro" id="IPR003103">
    <property type="entry name" value="BAG_domain"/>
</dbReference>
<dbReference type="eggNOG" id="KOG4361">
    <property type="taxonomic scope" value="Eukaryota"/>
</dbReference>
<protein>
    <submittedName>
        <fullName evidence="2">BAG family molecular chaperone regulator Bag102</fullName>
    </submittedName>
</protein>
<keyword evidence="4" id="KW-1185">Reference proteome</keyword>
<dbReference type="RefSeq" id="XP_002172980.1">
    <property type="nucleotide sequence ID" value="XM_002172944.2"/>
</dbReference>
<reference evidence="2 4" key="1">
    <citation type="journal article" date="2011" name="Science">
        <title>Comparative functional genomics of the fission yeasts.</title>
        <authorList>
            <person name="Rhind N."/>
            <person name="Chen Z."/>
            <person name="Yassour M."/>
            <person name="Thompson D.A."/>
            <person name="Haas B.J."/>
            <person name="Habib N."/>
            <person name="Wapinski I."/>
            <person name="Roy S."/>
            <person name="Lin M.F."/>
            <person name="Heiman D.I."/>
            <person name="Young S.K."/>
            <person name="Furuya K."/>
            <person name="Guo Y."/>
            <person name="Pidoux A."/>
            <person name="Chen H.M."/>
            <person name="Robbertse B."/>
            <person name="Goldberg J.M."/>
            <person name="Aoki K."/>
            <person name="Bayne E.H."/>
            <person name="Berlin A.M."/>
            <person name="Desjardins C.A."/>
            <person name="Dobbs E."/>
            <person name="Dukaj L."/>
            <person name="Fan L."/>
            <person name="FitzGerald M.G."/>
            <person name="French C."/>
            <person name="Gujja S."/>
            <person name="Hansen K."/>
            <person name="Keifenheim D."/>
            <person name="Levin J.Z."/>
            <person name="Mosher R.A."/>
            <person name="Mueller C.A."/>
            <person name="Pfiffner J."/>
            <person name="Priest M."/>
            <person name="Russ C."/>
            <person name="Smialowska A."/>
            <person name="Swoboda P."/>
            <person name="Sykes S.M."/>
            <person name="Vaughn M."/>
            <person name="Vengrova S."/>
            <person name="Yoder R."/>
            <person name="Zeng Q."/>
            <person name="Allshire R."/>
            <person name="Baulcombe D."/>
            <person name="Birren B.W."/>
            <person name="Brown W."/>
            <person name="Ekwall K."/>
            <person name="Kellis M."/>
            <person name="Leatherwood J."/>
            <person name="Levin H."/>
            <person name="Margalit H."/>
            <person name="Martienssen R."/>
            <person name="Nieduszynski C.A."/>
            <person name="Spatafora J.W."/>
            <person name="Friedman N."/>
            <person name="Dalgaard J.Z."/>
            <person name="Baumann P."/>
            <person name="Niki H."/>
            <person name="Regev A."/>
            <person name="Nusbaum C."/>
        </authorList>
    </citation>
    <scope>NUCLEOTIDE SEQUENCE [LARGE SCALE GENOMIC DNA]</scope>
    <source>
        <strain evidence="4">yFS275 / FY16936</strain>
    </source>
</reference>
<dbReference type="InterPro" id="IPR036533">
    <property type="entry name" value="BAG_dom_sf"/>
</dbReference>
<organism evidence="2 4">
    <name type="scientific">Schizosaccharomyces japonicus (strain yFS275 / FY16936)</name>
    <name type="common">Fission yeast</name>
    <dbReference type="NCBI Taxonomy" id="402676"/>
    <lineage>
        <taxon>Eukaryota</taxon>
        <taxon>Fungi</taxon>
        <taxon>Dikarya</taxon>
        <taxon>Ascomycota</taxon>
        <taxon>Taphrinomycotina</taxon>
        <taxon>Schizosaccharomycetes</taxon>
        <taxon>Schizosaccharomycetales</taxon>
        <taxon>Schizosaccharomycetaceae</taxon>
        <taxon>Schizosaccharomyces</taxon>
    </lineage>
</organism>
<evidence type="ECO:0000259" key="1">
    <source>
        <dbReference type="PROSITE" id="PS51035"/>
    </source>
</evidence>
<dbReference type="GO" id="GO:0051087">
    <property type="term" value="F:protein-folding chaperone binding"/>
    <property type="evidence" value="ECO:0007669"/>
    <property type="project" value="InterPro"/>
</dbReference>
<dbReference type="GeneID" id="7049899"/>
<dbReference type="VEuPathDB" id="FungiDB:SJAG_01737"/>
<evidence type="ECO:0000313" key="2">
    <source>
        <dbReference type="EMBL" id="EEB06687.1"/>
    </source>
</evidence>
<dbReference type="SUPFAM" id="SSF63491">
    <property type="entry name" value="BAG domain"/>
    <property type="match status" value="1"/>
</dbReference>
<dbReference type="PROSITE" id="PS51035">
    <property type="entry name" value="BAG"/>
    <property type="match status" value="1"/>
</dbReference>
<dbReference type="SMART" id="SM00264">
    <property type="entry name" value="BAG"/>
    <property type="match status" value="1"/>
</dbReference>
<sequence length="238" mass="26279">MFGISKELLALISIFGISVAYLLVQSVRPRSTKVKSSSSEKLNEKTAVLETNPEQENVEMTESSETPSQLTVKYKGKTVTLTLRDPPLDKITKGKLLRKACNAVGLKKPGNILLMHKGKILKDGSVFVQGVRNKDACELVVDNSSPAEKAVRAMKNGIEEQILPLVEQYVAEAGKLSDEEREDGHRRLSETLLGRLIQLDAIDINGDQKVRQQRKETISWIQSLIIKLDDASKGVTGK</sequence>
<proteinExistence type="predicted"/>
<feature type="domain" description="BAG" evidence="1">
    <location>
        <begin position="147"/>
        <end position="232"/>
    </location>
</feature>
<dbReference type="OMA" id="QQYCSSP"/>
<evidence type="ECO:0000313" key="4">
    <source>
        <dbReference type="Proteomes" id="UP000001744"/>
    </source>
</evidence>
<dbReference type="Gene3D" id="1.20.58.120">
    <property type="entry name" value="BAG domain"/>
    <property type="match status" value="1"/>
</dbReference>